<name>M2R7T7_CERS8</name>
<proteinExistence type="predicted"/>
<dbReference type="AlphaFoldDB" id="M2R7T7"/>
<feature type="non-terminal residue" evidence="1">
    <location>
        <position position="72"/>
    </location>
</feature>
<evidence type="ECO:0000313" key="1">
    <source>
        <dbReference type="EMBL" id="EMD34472.1"/>
    </source>
</evidence>
<evidence type="ECO:0000313" key="2">
    <source>
        <dbReference type="Proteomes" id="UP000016930"/>
    </source>
</evidence>
<keyword evidence="2" id="KW-1185">Reference proteome</keyword>
<organism evidence="1 2">
    <name type="scientific">Ceriporiopsis subvermispora (strain B)</name>
    <name type="common">White-rot fungus</name>
    <name type="synonym">Gelatoporia subvermispora</name>
    <dbReference type="NCBI Taxonomy" id="914234"/>
    <lineage>
        <taxon>Eukaryota</taxon>
        <taxon>Fungi</taxon>
        <taxon>Dikarya</taxon>
        <taxon>Basidiomycota</taxon>
        <taxon>Agaricomycotina</taxon>
        <taxon>Agaricomycetes</taxon>
        <taxon>Polyporales</taxon>
        <taxon>Gelatoporiaceae</taxon>
        <taxon>Gelatoporia</taxon>
    </lineage>
</organism>
<protein>
    <submittedName>
        <fullName evidence="1">Uncharacterized protein</fullName>
    </submittedName>
</protein>
<dbReference type="Proteomes" id="UP000016930">
    <property type="component" value="Unassembled WGS sequence"/>
</dbReference>
<sequence length="72" mass="8333">VRPHEALAYIEWFTPFQHVDPASGFWIVSPSTRRHGLYGEIVAVSRLARNCYLLPKFGCEMDFCWTSENVTE</sequence>
<accession>M2R7T7</accession>
<feature type="non-terminal residue" evidence="1">
    <location>
        <position position="1"/>
    </location>
</feature>
<dbReference type="OrthoDB" id="3244185at2759"/>
<dbReference type="HOGENOM" id="CLU_155374_1_1_1"/>
<reference evidence="1 2" key="1">
    <citation type="journal article" date="2012" name="Proc. Natl. Acad. Sci. U.S.A.">
        <title>Comparative genomics of Ceriporiopsis subvermispora and Phanerochaete chrysosporium provide insight into selective ligninolysis.</title>
        <authorList>
            <person name="Fernandez-Fueyo E."/>
            <person name="Ruiz-Duenas F.J."/>
            <person name="Ferreira P."/>
            <person name="Floudas D."/>
            <person name="Hibbett D.S."/>
            <person name="Canessa P."/>
            <person name="Larrondo L.F."/>
            <person name="James T.Y."/>
            <person name="Seelenfreund D."/>
            <person name="Lobos S."/>
            <person name="Polanco R."/>
            <person name="Tello M."/>
            <person name="Honda Y."/>
            <person name="Watanabe T."/>
            <person name="Watanabe T."/>
            <person name="Ryu J.S."/>
            <person name="Kubicek C.P."/>
            <person name="Schmoll M."/>
            <person name="Gaskell J."/>
            <person name="Hammel K.E."/>
            <person name="St John F.J."/>
            <person name="Vanden Wymelenberg A."/>
            <person name="Sabat G."/>
            <person name="Splinter BonDurant S."/>
            <person name="Syed K."/>
            <person name="Yadav J.S."/>
            <person name="Doddapaneni H."/>
            <person name="Subramanian V."/>
            <person name="Lavin J.L."/>
            <person name="Oguiza J.A."/>
            <person name="Perez G."/>
            <person name="Pisabarro A.G."/>
            <person name="Ramirez L."/>
            <person name="Santoyo F."/>
            <person name="Master E."/>
            <person name="Coutinho P.M."/>
            <person name="Henrissat B."/>
            <person name="Lombard V."/>
            <person name="Magnuson J.K."/>
            <person name="Kuees U."/>
            <person name="Hori C."/>
            <person name="Igarashi K."/>
            <person name="Samejima M."/>
            <person name="Held B.W."/>
            <person name="Barry K.W."/>
            <person name="LaButti K.M."/>
            <person name="Lapidus A."/>
            <person name="Lindquist E.A."/>
            <person name="Lucas S.M."/>
            <person name="Riley R."/>
            <person name="Salamov A.A."/>
            <person name="Hoffmeister D."/>
            <person name="Schwenk D."/>
            <person name="Hadar Y."/>
            <person name="Yarden O."/>
            <person name="de Vries R.P."/>
            <person name="Wiebenga A."/>
            <person name="Stenlid J."/>
            <person name="Eastwood D."/>
            <person name="Grigoriev I.V."/>
            <person name="Berka R.M."/>
            <person name="Blanchette R.A."/>
            <person name="Kersten P."/>
            <person name="Martinez A.T."/>
            <person name="Vicuna R."/>
            <person name="Cullen D."/>
        </authorList>
    </citation>
    <scope>NUCLEOTIDE SEQUENCE [LARGE SCALE GENOMIC DNA]</scope>
    <source>
        <strain evidence="1 2">B</strain>
    </source>
</reference>
<gene>
    <name evidence="1" type="ORF">CERSUDRAFT_27412</name>
</gene>
<dbReference type="EMBL" id="KB445803">
    <property type="protein sequence ID" value="EMD34472.1"/>
    <property type="molecule type" value="Genomic_DNA"/>
</dbReference>